<comment type="catalytic activity">
    <reaction evidence="1 11">
        <text>1,2-dihydroxy-5-(methylsulfanyl)pent-1-en-3-one + O2 = 4-methylsulfanyl-2-oxobutanoate + formate + 2 H(+)</text>
        <dbReference type="Rhea" id="RHEA:24504"/>
        <dbReference type="ChEBI" id="CHEBI:15378"/>
        <dbReference type="ChEBI" id="CHEBI:15379"/>
        <dbReference type="ChEBI" id="CHEBI:15740"/>
        <dbReference type="ChEBI" id="CHEBI:16723"/>
        <dbReference type="ChEBI" id="CHEBI:49252"/>
        <dbReference type="EC" id="1.13.11.54"/>
    </reaction>
</comment>
<evidence type="ECO:0000256" key="8">
    <source>
        <dbReference type="ARBA" id="ARBA00023004"/>
    </source>
</evidence>
<feature type="binding site" evidence="11">
    <location>
        <position position="85"/>
    </location>
    <ligand>
        <name>Fe(2+)</name>
        <dbReference type="ChEBI" id="CHEBI:29033"/>
        <note>for iron-dependent acireductone dioxygenase activity</note>
    </ligand>
</feature>
<evidence type="ECO:0000313" key="13">
    <source>
        <dbReference type="Proteomes" id="UP000307440"/>
    </source>
</evidence>
<evidence type="ECO:0000256" key="11">
    <source>
        <dbReference type="HAMAP-Rule" id="MF_03154"/>
    </source>
</evidence>
<dbReference type="OrthoDB" id="1867259at2759"/>
<dbReference type="CDD" id="cd02232">
    <property type="entry name" value="cupin_ARD"/>
    <property type="match status" value="1"/>
</dbReference>
<dbReference type="GO" id="GO:0005634">
    <property type="term" value="C:nucleus"/>
    <property type="evidence" value="ECO:0007669"/>
    <property type="project" value="UniProtKB-SubCell"/>
</dbReference>
<dbReference type="GO" id="GO:0005506">
    <property type="term" value="F:iron ion binding"/>
    <property type="evidence" value="ECO:0007669"/>
    <property type="project" value="UniProtKB-UniRule"/>
</dbReference>
<dbReference type="InterPro" id="IPR004313">
    <property type="entry name" value="ARD"/>
</dbReference>
<dbReference type="GO" id="GO:0005737">
    <property type="term" value="C:cytoplasm"/>
    <property type="evidence" value="ECO:0007669"/>
    <property type="project" value="UniProtKB-SubCell"/>
</dbReference>
<feature type="binding site" evidence="11">
    <location>
        <position position="83"/>
    </location>
    <ligand>
        <name>Fe(2+)</name>
        <dbReference type="ChEBI" id="CHEBI:29033"/>
        <note>for iron-dependent acireductone dioxygenase activity</note>
    </ligand>
</feature>
<feature type="binding site" evidence="11">
    <location>
        <position position="85"/>
    </location>
    <ligand>
        <name>Ni(2+)</name>
        <dbReference type="ChEBI" id="CHEBI:49786"/>
        <note>for nickel-dependent acireductone dioxygenase activity</note>
    </ligand>
</feature>
<protein>
    <recommendedName>
        <fullName evidence="11">Acireductone dioxygenase</fullName>
    </recommendedName>
    <alternativeName>
        <fullName evidence="11">Acireductone dioxygenase (Fe(2+)-requiring)</fullName>
        <shortName evidence="11">ARD'</shortName>
        <shortName evidence="11">Fe-ARD</shortName>
        <ecNumber evidence="11">1.13.11.54</ecNumber>
    </alternativeName>
    <alternativeName>
        <fullName evidence="11">Acireductone dioxygenase (Ni(2+)-requiring)</fullName>
        <shortName evidence="11">ARD</shortName>
        <shortName evidence="11">Ni-ARD</shortName>
        <ecNumber evidence="11">1.13.11.53</ecNumber>
    </alternativeName>
</protein>
<dbReference type="SUPFAM" id="SSF51182">
    <property type="entry name" value="RmlC-like cupins"/>
    <property type="match status" value="1"/>
</dbReference>
<evidence type="ECO:0000256" key="5">
    <source>
        <dbReference type="ARBA" id="ARBA00022723"/>
    </source>
</evidence>
<dbReference type="AlphaFoldDB" id="A0A5C3KXJ5"/>
<dbReference type="STRING" id="230819.A0A5C3KXJ5"/>
<comment type="catalytic activity">
    <reaction evidence="11">
        <text>1,2-dihydroxy-5-(methylsulfanyl)pent-1-en-3-one + O2 = 3-(methylsulfanyl)propanoate + CO + formate + 2 H(+)</text>
        <dbReference type="Rhea" id="RHEA:14161"/>
        <dbReference type="ChEBI" id="CHEBI:15378"/>
        <dbReference type="ChEBI" id="CHEBI:15379"/>
        <dbReference type="ChEBI" id="CHEBI:15740"/>
        <dbReference type="ChEBI" id="CHEBI:17245"/>
        <dbReference type="ChEBI" id="CHEBI:49016"/>
        <dbReference type="ChEBI" id="CHEBI:49252"/>
        <dbReference type="EC" id="1.13.11.53"/>
    </reaction>
</comment>
<dbReference type="InterPro" id="IPR014710">
    <property type="entry name" value="RmlC-like_jellyroll"/>
</dbReference>
<comment type="function">
    <text evidence="11">Catalyzes 2 different reactions between oxygen and the acireductone 1,2-dihydroxy-3-keto-5-methylthiopentene (DHK-MTPene) depending upon the metal bound in the active site. Fe-containing acireductone dioxygenase (Fe-ARD) produces formate and 2-keto-4-methylthiobutyrate (KMTB), the alpha-ketoacid precursor of methionine in the methionine recycle pathway. Ni-containing acireductone dioxygenase (Ni-ARD) produces methylthiopropionate, carbon monoxide and formate, and does not lie on the methionine recycle pathway.</text>
</comment>
<dbReference type="GO" id="GO:0010308">
    <property type="term" value="F:acireductone dioxygenase (Ni2+-requiring) activity"/>
    <property type="evidence" value="ECO:0007669"/>
    <property type="project" value="UniProtKB-UniRule"/>
</dbReference>
<dbReference type="InterPro" id="IPR011051">
    <property type="entry name" value="RmlC_Cupin_sf"/>
</dbReference>
<keyword evidence="5 11" id="KW-0479">Metal-binding</keyword>
<keyword evidence="8 11" id="KW-0408">Iron</keyword>
<dbReference type="FunFam" id="2.60.120.10:FF:000099">
    <property type="entry name" value="1,2-dihydroxy-3-keto-5-methylthiopentene dioxygenase"/>
    <property type="match status" value="1"/>
</dbReference>
<feature type="binding site" evidence="11">
    <location>
        <position position="129"/>
    </location>
    <ligand>
        <name>Ni(2+)</name>
        <dbReference type="ChEBI" id="CHEBI:49786"/>
        <note>for nickel-dependent acireductone dioxygenase activity</note>
    </ligand>
</feature>
<dbReference type="EMBL" id="ML210187">
    <property type="protein sequence ID" value="TFK25379.1"/>
    <property type="molecule type" value="Genomic_DNA"/>
</dbReference>
<evidence type="ECO:0000256" key="2">
    <source>
        <dbReference type="ARBA" id="ARBA00022490"/>
    </source>
</evidence>
<proteinExistence type="inferred from homology"/>
<evidence type="ECO:0000256" key="7">
    <source>
        <dbReference type="ARBA" id="ARBA00023002"/>
    </source>
</evidence>
<evidence type="ECO:0000256" key="10">
    <source>
        <dbReference type="ARBA" id="ARBA00023242"/>
    </source>
</evidence>
<comment type="similarity">
    <text evidence="11">Belongs to the acireductone dioxygenase (ARD) family.</text>
</comment>
<dbReference type="EC" id="1.13.11.54" evidence="11"/>
<name>A0A5C3KXJ5_COPMA</name>
<comment type="pathway">
    <text evidence="11">Amino-acid biosynthesis; L-methionine biosynthesis via salvage pathway; L-methionine from S-methyl-5-thio-alpha-D-ribose 1-phosphate: step 5/6.</text>
</comment>
<keyword evidence="4 11" id="KW-0028">Amino-acid biosynthesis</keyword>
<feature type="binding site" evidence="11">
    <location>
        <position position="89"/>
    </location>
    <ligand>
        <name>Ni(2+)</name>
        <dbReference type="ChEBI" id="CHEBI:49786"/>
        <note>for nickel-dependent acireductone dioxygenase activity</note>
    </ligand>
</feature>
<evidence type="ECO:0000313" key="12">
    <source>
        <dbReference type="EMBL" id="TFK25379.1"/>
    </source>
</evidence>
<dbReference type="GO" id="GO:0010309">
    <property type="term" value="F:acireductone dioxygenase [iron(II)-requiring] activity"/>
    <property type="evidence" value="ECO:0007669"/>
    <property type="project" value="UniProtKB-UniRule"/>
</dbReference>
<evidence type="ECO:0000256" key="1">
    <source>
        <dbReference type="ARBA" id="ARBA00000428"/>
    </source>
</evidence>
<sequence>MRAWYYDDLPGHQRLPHKGESVSNQKVYDMGIKHWRIPLEKHEEILNQIAIERDYPNRDVMCLSKEGLGLIYEEKMVYFFQEHMHEDEEIRFVVDGSAYYDIRETPTERWIRFQIEPQDLVVIPVGIYHRFTLDEEGYIKSIRLFGSDPKWVYLYRSKELEVNPYRMEYLRETKEWLGLREGEDGHGPRGWGLWIWSWVTWITPWQKLSL</sequence>
<dbReference type="UniPathway" id="UPA00904">
    <property type="reaction ID" value="UER00878"/>
</dbReference>
<evidence type="ECO:0000256" key="4">
    <source>
        <dbReference type="ARBA" id="ARBA00022605"/>
    </source>
</evidence>
<dbReference type="Pfam" id="PF03079">
    <property type="entry name" value="ARD"/>
    <property type="match status" value="1"/>
</dbReference>
<evidence type="ECO:0000256" key="9">
    <source>
        <dbReference type="ARBA" id="ARBA00023167"/>
    </source>
</evidence>
<organism evidence="12 13">
    <name type="scientific">Coprinopsis marcescibilis</name>
    <name type="common">Agaric fungus</name>
    <name type="synonym">Psathyrella marcescibilis</name>
    <dbReference type="NCBI Taxonomy" id="230819"/>
    <lineage>
        <taxon>Eukaryota</taxon>
        <taxon>Fungi</taxon>
        <taxon>Dikarya</taxon>
        <taxon>Basidiomycota</taxon>
        <taxon>Agaricomycotina</taxon>
        <taxon>Agaricomycetes</taxon>
        <taxon>Agaricomycetidae</taxon>
        <taxon>Agaricales</taxon>
        <taxon>Agaricineae</taxon>
        <taxon>Psathyrellaceae</taxon>
        <taxon>Coprinopsis</taxon>
    </lineage>
</organism>
<evidence type="ECO:0000256" key="6">
    <source>
        <dbReference type="ARBA" id="ARBA00022964"/>
    </source>
</evidence>
<keyword evidence="10 11" id="KW-0539">Nucleus</keyword>
<dbReference type="GO" id="GO:0016151">
    <property type="term" value="F:nickel cation binding"/>
    <property type="evidence" value="ECO:0007669"/>
    <property type="project" value="UniProtKB-UniRule"/>
</dbReference>
<evidence type="ECO:0000256" key="3">
    <source>
        <dbReference type="ARBA" id="ARBA00022596"/>
    </source>
</evidence>
<feature type="binding site" evidence="11">
    <location>
        <position position="129"/>
    </location>
    <ligand>
        <name>Fe(2+)</name>
        <dbReference type="ChEBI" id="CHEBI:29033"/>
        <note>for iron-dependent acireductone dioxygenase activity</note>
    </ligand>
</feature>
<keyword evidence="9 11" id="KW-0486">Methionine biosynthesis</keyword>
<accession>A0A5C3KXJ5</accession>
<feature type="binding site" evidence="11">
    <location>
        <position position="89"/>
    </location>
    <ligand>
        <name>Fe(2+)</name>
        <dbReference type="ChEBI" id="CHEBI:29033"/>
        <note>for iron-dependent acireductone dioxygenase activity</note>
    </ligand>
</feature>
<keyword evidence="13" id="KW-1185">Reference proteome</keyword>
<comment type="cofactor">
    <cofactor evidence="11">
        <name>Fe(2+)</name>
        <dbReference type="ChEBI" id="CHEBI:29033"/>
    </cofactor>
    <cofactor evidence="11">
        <name>Ni(2+)</name>
        <dbReference type="ChEBI" id="CHEBI:49786"/>
    </cofactor>
    <text evidence="11">Binds either 1 Fe or Ni cation per monomer. Iron-binding promotes an acireductone dioxygenase reaction producing 2-keto-4-methylthiobutyrate, while nickel-binding promotes an acireductone dioxygenase reaction producing 3-(methylsulfanyl)propanoate.</text>
</comment>
<reference evidence="12 13" key="1">
    <citation type="journal article" date="2019" name="Nat. Ecol. Evol.">
        <title>Megaphylogeny resolves global patterns of mushroom evolution.</title>
        <authorList>
            <person name="Varga T."/>
            <person name="Krizsan K."/>
            <person name="Foldi C."/>
            <person name="Dima B."/>
            <person name="Sanchez-Garcia M."/>
            <person name="Sanchez-Ramirez S."/>
            <person name="Szollosi G.J."/>
            <person name="Szarkandi J.G."/>
            <person name="Papp V."/>
            <person name="Albert L."/>
            <person name="Andreopoulos W."/>
            <person name="Angelini C."/>
            <person name="Antonin V."/>
            <person name="Barry K.W."/>
            <person name="Bougher N.L."/>
            <person name="Buchanan P."/>
            <person name="Buyck B."/>
            <person name="Bense V."/>
            <person name="Catcheside P."/>
            <person name="Chovatia M."/>
            <person name="Cooper J."/>
            <person name="Damon W."/>
            <person name="Desjardin D."/>
            <person name="Finy P."/>
            <person name="Geml J."/>
            <person name="Haridas S."/>
            <person name="Hughes K."/>
            <person name="Justo A."/>
            <person name="Karasinski D."/>
            <person name="Kautmanova I."/>
            <person name="Kiss B."/>
            <person name="Kocsube S."/>
            <person name="Kotiranta H."/>
            <person name="LaButti K.M."/>
            <person name="Lechner B.E."/>
            <person name="Liimatainen K."/>
            <person name="Lipzen A."/>
            <person name="Lukacs Z."/>
            <person name="Mihaltcheva S."/>
            <person name="Morgado L.N."/>
            <person name="Niskanen T."/>
            <person name="Noordeloos M.E."/>
            <person name="Ohm R.A."/>
            <person name="Ortiz-Santana B."/>
            <person name="Ovrebo C."/>
            <person name="Racz N."/>
            <person name="Riley R."/>
            <person name="Savchenko A."/>
            <person name="Shiryaev A."/>
            <person name="Soop K."/>
            <person name="Spirin V."/>
            <person name="Szebenyi C."/>
            <person name="Tomsovsky M."/>
            <person name="Tulloss R.E."/>
            <person name="Uehling J."/>
            <person name="Grigoriev I.V."/>
            <person name="Vagvolgyi C."/>
            <person name="Papp T."/>
            <person name="Martin F.M."/>
            <person name="Miettinen O."/>
            <person name="Hibbett D.S."/>
            <person name="Nagy L.G."/>
        </authorList>
    </citation>
    <scope>NUCLEOTIDE SEQUENCE [LARGE SCALE GENOMIC DNA]</scope>
    <source>
        <strain evidence="12 13">CBS 121175</strain>
    </source>
</reference>
<dbReference type="PANTHER" id="PTHR23418">
    <property type="entry name" value="ACIREDUCTONE DIOXYGENASE"/>
    <property type="match status" value="1"/>
</dbReference>
<dbReference type="GO" id="GO:0019509">
    <property type="term" value="P:L-methionine salvage from methylthioadenosine"/>
    <property type="evidence" value="ECO:0007669"/>
    <property type="project" value="UniProtKB-UniRule"/>
</dbReference>
<keyword evidence="6 11" id="KW-0223">Dioxygenase</keyword>
<comment type="subcellular location">
    <subcellularLocation>
        <location evidence="11">Cytoplasm</location>
    </subcellularLocation>
    <subcellularLocation>
        <location evidence="11">Nucleus</location>
    </subcellularLocation>
</comment>
<dbReference type="PANTHER" id="PTHR23418:SF0">
    <property type="entry name" value="ACIREDUCTONE DIOXYGENASE"/>
    <property type="match status" value="1"/>
</dbReference>
<dbReference type="InterPro" id="IPR027496">
    <property type="entry name" value="ARD_euk"/>
</dbReference>
<keyword evidence="2 11" id="KW-0963">Cytoplasm</keyword>
<dbReference type="HAMAP" id="MF_03154">
    <property type="entry name" value="Salvage_MtnD_euk"/>
    <property type="match status" value="1"/>
</dbReference>
<dbReference type="Gene3D" id="2.60.120.10">
    <property type="entry name" value="Jelly Rolls"/>
    <property type="match status" value="1"/>
</dbReference>
<feature type="binding site" evidence="11">
    <location>
        <position position="83"/>
    </location>
    <ligand>
        <name>Ni(2+)</name>
        <dbReference type="ChEBI" id="CHEBI:49786"/>
        <note>for nickel-dependent acireductone dioxygenase activity</note>
    </ligand>
</feature>
<keyword evidence="3 11" id="KW-0533">Nickel</keyword>
<dbReference type="EC" id="1.13.11.53" evidence="11"/>
<keyword evidence="7 11" id="KW-0560">Oxidoreductase</keyword>
<dbReference type="Proteomes" id="UP000307440">
    <property type="component" value="Unassembled WGS sequence"/>
</dbReference>
<gene>
    <name evidence="11" type="primary">ADI1</name>
    <name evidence="12" type="ORF">FA15DRAFT_755894</name>
</gene>